<sequence>MKKYGGMLLLFVLFLAISVATVYGLARQTKARAEAKNAESVKQIGKRIHEVIGVLKALAQNETVQSKTLGFGEKARFLTAMNREMGYLMICILDDKINVYSPGVEKPVSSLASRDYLRRLYASGKTEVTDAFLAGADGRTLVYTIAVPVRMEGRMAGALFAAIRESEINAFLQEGQADGDSVLIGSGGQYMSGVPDAKFGMPLYIMLEKNWRISRPVEEILMDIQAGNAGTFWGVNHFRINYFVYTPVKETRWVVITRGSLAQWTSCLILYGIFLIFLVCAGIFLYFRGTGKKRNENPN</sequence>
<evidence type="ECO:0000313" key="3">
    <source>
        <dbReference type="Proteomes" id="UP000003973"/>
    </source>
</evidence>
<dbReference type="AlphaFoldDB" id="C3X406"/>
<keyword evidence="1" id="KW-0812">Transmembrane</keyword>
<comment type="caution">
    <text evidence="2">The sequence shown here is derived from an EMBL/GenBank/DDBJ whole genome shotgun (WGS) entry which is preliminary data.</text>
</comment>
<evidence type="ECO:0000313" key="2">
    <source>
        <dbReference type="EMBL" id="EEO27942.1"/>
    </source>
</evidence>
<evidence type="ECO:0000256" key="1">
    <source>
        <dbReference type="SAM" id="Phobius"/>
    </source>
</evidence>
<keyword evidence="1" id="KW-1133">Transmembrane helix</keyword>
<dbReference type="EMBL" id="ACDP02000010">
    <property type="protein sequence ID" value="EEO27942.1"/>
    <property type="molecule type" value="Genomic_DNA"/>
</dbReference>
<reference evidence="2" key="1">
    <citation type="submission" date="2011-10" db="EMBL/GenBank/DDBJ databases">
        <title>The Genome Sequence of Oxalobacter formigenes HOxBLS.</title>
        <authorList>
            <consortium name="The Broad Institute Genome Sequencing Platform"/>
            <person name="Earl A."/>
            <person name="Ward D."/>
            <person name="Feldgarden M."/>
            <person name="Gevers D."/>
            <person name="Allison M.J."/>
            <person name="Humphrey S."/>
            <person name="Young S.K."/>
            <person name="Zeng Q."/>
            <person name="Gargeya S."/>
            <person name="Fitzgerald M."/>
            <person name="Haas B."/>
            <person name="Abouelleil A."/>
            <person name="Alvarado L."/>
            <person name="Arachchi H.M."/>
            <person name="Berlin A."/>
            <person name="Brown A."/>
            <person name="Chapman S.B."/>
            <person name="Chen Z."/>
            <person name="Dunbar C."/>
            <person name="Freedman E."/>
            <person name="Gearin G."/>
            <person name="Goldberg J."/>
            <person name="Griggs A."/>
            <person name="Gujja S."/>
            <person name="Heiman D."/>
            <person name="Howarth C."/>
            <person name="Larson L."/>
            <person name="Lui A."/>
            <person name="MacDonald P.J.P."/>
            <person name="Montmayeur A."/>
            <person name="Murphy C."/>
            <person name="Neiman D."/>
            <person name="Pearson M."/>
            <person name="Priest M."/>
            <person name="Roberts A."/>
            <person name="Saif S."/>
            <person name="Shea T."/>
            <person name="Shenoy N."/>
            <person name="Sisk P."/>
            <person name="Stolte C."/>
            <person name="Sykes S."/>
            <person name="Wortman J."/>
            <person name="Nusbaum C."/>
            <person name="Birren B."/>
        </authorList>
    </citation>
    <scope>NUCLEOTIDE SEQUENCE [LARGE SCALE GENOMIC DNA]</scope>
    <source>
        <strain evidence="2">HOxBLS</strain>
    </source>
</reference>
<protein>
    <recommendedName>
        <fullName evidence="4">Cache domain-containing protein</fullName>
    </recommendedName>
</protein>
<keyword evidence="3" id="KW-1185">Reference proteome</keyword>
<keyword evidence="1" id="KW-0472">Membrane</keyword>
<accession>C3X406</accession>
<dbReference type="Proteomes" id="UP000003973">
    <property type="component" value="Unassembled WGS sequence"/>
</dbReference>
<name>C3X406_9BURK</name>
<dbReference type="RefSeq" id="WP_005877295.1">
    <property type="nucleotide sequence ID" value="NZ_CABMNL010000001.1"/>
</dbReference>
<dbReference type="Gene3D" id="3.30.450.20">
    <property type="entry name" value="PAS domain"/>
    <property type="match status" value="1"/>
</dbReference>
<organism evidence="2 3">
    <name type="scientific">Oxalobacter paraformigenes</name>
    <dbReference type="NCBI Taxonomy" id="556268"/>
    <lineage>
        <taxon>Bacteria</taxon>
        <taxon>Pseudomonadati</taxon>
        <taxon>Pseudomonadota</taxon>
        <taxon>Betaproteobacteria</taxon>
        <taxon>Burkholderiales</taxon>
        <taxon>Oxalobacteraceae</taxon>
        <taxon>Oxalobacter</taxon>
    </lineage>
</organism>
<dbReference type="eggNOG" id="COG2199">
    <property type="taxonomic scope" value="Bacteria"/>
</dbReference>
<dbReference type="HOGENOM" id="CLU_939338_0_0_4"/>
<gene>
    <name evidence="2" type="ORF">OFAG_01095</name>
</gene>
<evidence type="ECO:0008006" key="4">
    <source>
        <dbReference type="Google" id="ProtNLM"/>
    </source>
</evidence>
<proteinExistence type="predicted"/>
<feature type="transmembrane region" description="Helical" evidence="1">
    <location>
        <begin position="268"/>
        <end position="287"/>
    </location>
</feature>